<evidence type="ECO:0000256" key="2">
    <source>
        <dbReference type="ARBA" id="ARBA00022729"/>
    </source>
</evidence>
<dbReference type="Pfam" id="PF13458">
    <property type="entry name" value="Peripla_BP_6"/>
    <property type="match status" value="1"/>
</dbReference>
<evidence type="ECO:0000313" key="8">
    <source>
        <dbReference type="Proteomes" id="UP000308054"/>
    </source>
</evidence>
<comment type="caution">
    <text evidence="7">The sequence shown here is derived from an EMBL/GenBank/DDBJ whole genome shotgun (WGS) entry which is preliminary data.</text>
</comment>
<feature type="domain" description="Leucine-binding protein" evidence="6">
    <location>
        <begin position="77"/>
        <end position="238"/>
    </location>
</feature>
<evidence type="ECO:0000256" key="1">
    <source>
        <dbReference type="ARBA" id="ARBA00010062"/>
    </source>
</evidence>
<dbReference type="SUPFAM" id="SSF53822">
    <property type="entry name" value="Periplasmic binding protein-like I"/>
    <property type="match status" value="1"/>
</dbReference>
<dbReference type="PANTHER" id="PTHR30483:SF6">
    <property type="entry name" value="PERIPLASMIC BINDING PROTEIN OF ABC TRANSPORTER FOR NATURAL AMINO ACIDS"/>
    <property type="match status" value="1"/>
</dbReference>
<dbReference type="PANTHER" id="PTHR30483">
    <property type="entry name" value="LEUCINE-SPECIFIC-BINDING PROTEIN"/>
    <property type="match status" value="1"/>
</dbReference>
<keyword evidence="3" id="KW-0813">Transport</keyword>
<organism evidence="7 8">
    <name type="scientific">Marinicauda algicola</name>
    <dbReference type="NCBI Taxonomy" id="2029849"/>
    <lineage>
        <taxon>Bacteria</taxon>
        <taxon>Pseudomonadati</taxon>
        <taxon>Pseudomonadota</taxon>
        <taxon>Alphaproteobacteria</taxon>
        <taxon>Maricaulales</taxon>
        <taxon>Maricaulaceae</taxon>
        <taxon>Marinicauda</taxon>
    </lineage>
</organism>
<dbReference type="InterPro" id="IPR051010">
    <property type="entry name" value="BCAA_transport"/>
</dbReference>
<evidence type="ECO:0000313" key="7">
    <source>
        <dbReference type="EMBL" id="TGY88877.1"/>
    </source>
</evidence>
<dbReference type="InterPro" id="IPR028081">
    <property type="entry name" value="Leu-bd"/>
</dbReference>
<dbReference type="PROSITE" id="PS51257">
    <property type="entry name" value="PROKAR_LIPOPROTEIN"/>
    <property type="match status" value="1"/>
</dbReference>
<dbReference type="Gene3D" id="3.40.50.2300">
    <property type="match status" value="2"/>
</dbReference>
<name>A0A4S2H033_9PROT</name>
<comment type="similarity">
    <text evidence="1">Belongs to the leucine-binding protein family.</text>
</comment>
<accession>A0A4S2H033</accession>
<protein>
    <submittedName>
        <fullName evidence="7">Penicillin-binding protein activator</fullName>
    </submittedName>
</protein>
<feature type="region of interest" description="Disordered" evidence="4">
    <location>
        <begin position="32"/>
        <end position="51"/>
    </location>
</feature>
<gene>
    <name evidence="7" type="ORF">E5163_06990</name>
</gene>
<dbReference type="GO" id="GO:0006865">
    <property type="term" value="P:amino acid transport"/>
    <property type="evidence" value="ECO:0007669"/>
    <property type="project" value="UniProtKB-KW"/>
</dbReference>
<dbReference type="InterPro" id="IPR028082">
    <property type="entry name" value="Peripla_BP_I"/>
</dbReference>
<keyword evidence="2 5" id="KW-0732">Signal</keyword>
<keyword evidence="3" id="KW-0029">Amino-acid transport</keyword>
<keyword evidence="8" id="KW-1185">Reference proteome</keyword>
<dbReference type="AlphaFoldDB" id="A0A4S2H033"/>
<dbReference type="EMBL" id="SRXW01000002">
    <property type="protein sequence ID" value="TGY88877.1"/>
    <property type="molecule type" value="Genomic_DNA"/>
</dbReference>
<feature type="chain" id="PRO_5020490192" evidence="5">
    <location>
        <begin position="28"/>
        <end position="496"/>
    </location>
</feature>
<dbReference type="CDD" id="cd06339">
    <property type="entry name" value="PBP1_YraM_LppC_lipoprotein-like"/>
    <property type="match status" value="1"/>
</dbReference>
<sequence>MMERVSRTPALAPSRIAAALIALLAVAACETVPAGPSQPSAPPPVVGEAPPPATLPVDLADRAFTPAHMRGEGRIARVALLLPFSSDNSAVRTEASNILRASELALFERGGDNLLLLPKDTGGTPQGARAAAEAALADGADLILGPLLAGSVSEVAQVVENRGVPVIAFSTNASVAGEGVYLLSFPPGEEVRRIVDFTAERGATRYAFIGPASEYGYTVAEAYREQVEAHTAHLPGQEMITLVEEPDLPEDGAADAEPPEPVEITVVRENGLVAQEFYSGGVQAMNEAAARLARLGVEPLDPEDAARMSGRNWQPSDVPPFQVVILPEGGDRLRTLAPVLIYQDIDPLLIKFVGTGLWRDEATVREPALANGWFAGPDPEARARFETAYEAVFDTRPSRLAGLGYDAGSLAALMAAEGEFTRAAIEDPSGFLGVDGLFRFRADGTIERGLAVYAIRNNAFHVLEPAPARFPTEDEQRLQEMEREAEAAALEPAGTF</sequence>
<feature type="signal peptide" evidence="5">
    <location>
        <begin position="1"/>
        <end position="27"/>
    </location>
</feature>
<evidence type="ECO:0000256" key="4">
    <source>
        <dbReference type="SAM" id="MobiDB-lite"/>
    </source>
</evidence>
<dbReference type="OrthoDB" id="7210494at2"/>
<evidence type="ECO:0000259" key="6">
    <source>
        <dbReference type="Pfam" id="PF13458"/>
    </source>
</evidence>
<reference evidence="7 8" key="1">
    <citation type="journal article" date="2017" name="Int. J. Syst. Evol. Microbiol.">
        <title>Marinicauda algicola sp. nov., isolated from a marine red alga Rhodosorus marinus.</title>
        <authorList>
            <person name="Jeong S.E."/>
            <person name="Jeon S.H."/>
            <person name="Chun B.H."/>
            <person name="Kim D.W."/>
            <person name="Jeon C.O."/>
        </authorList>
    </citation>
    <scope>NUCLEOTIDE SEQUENCE [LARGE SCALE GENOMIC DNA]</scope>
    <source>
        <strain evidence="7 8">JCM 31718</strain>
    </source>
</reference>
<proteinExistence type="inferred from homology"/>
<evidence type="ECO:0000256" key="3">
    <source>
        <dbReference type="ARBA" id="ARBA00022970"/>
    </source>
</evidence>
<evidence type="ECO:0000256" key="5">
    <source>
        <dbReference type="SAM" id="SignalP"/>
    </source>
</evidence>
<dbReference type="Proteomes" id="UP000308054">
    <property type="component" value="Unassembled WGS sequence"/>
</dbReference>
<dbReference type="RefSeq" id="WP_135995417.1">
    <property type="nucleotide sequence ID" value="NZ_CP071057.1"/>
</dbReference>
<feature type="compositionally biased region" description="Pro residues" evidence="4">
    <location>
        <begin position="39"/>
        <end position="51"/>
    </location>
</feature>